<dbReference type="AlphaFoldDB" id="A0A369BBS0"/>
<feature type="transmembrane region" description="Helical" evidence="6">
    <location>
        <begin position="175"/>
        <end position="198"/>
    </location>
</feature>
<sequence length="429" mass="46725">MNHSKLKRYFQFLLVVLAAGAIFPIMYLKTNYQETILEVFSITLPQLNMIYSFLGIVWVVGYLPSGLLSDRFSAKKLLAISLFGTAAGGFWFAQIPNYTNVVVIFCIWGVFSVFTFWSSHMKLVKLLASKEEEGRFFGILDGGRGVVEALLASFALLIFSGILGGSTDIADKRSAMVAIIYMYSIVLLVIGILVTIFVKDDKKLKTSDNAEAVKQSGIKLADLGQVFKNKFVYLMGGIIFLSYAVTWTVYYFGGFLQTNIGVDPVTVATIMVIVLWMRPLGGIGGGFLADKFGKGAIVMSALLATAVCLVLMAVLPSDSGTSVFYALVVGAGLFLYAIRGTYWSLIGDCKIDNSIVGSAIGFISLVGYLPDIILGPFNSFLFKTFGDNGGYNAYFIISAIFGVIGALLVITFIRLTKKERLANENRMSG</sequence>
<feature type="transmembrane region" description="Helical" evidence="6">
    <location>
        <begin position="231"/>
        <end position="253"/>
    </location>
</feature>
<dbReference type="Gene3D" id="1.20.1250.20">
    <property type="entry name" value="MFS general substrate transporter like domains"/>
    <property type="match status" value="2"/>
</dbReference>
<dbReference type="RefSeq" id="WP_114297062.1">
    <property type="nucleotide sequence ID" value="NZ_QPJT01000006.1"/>
</dbReference>
<accession>A0A369BBS0</accession>
<dbReference type="EMBL" id="QPJT01000006">
    <property type="protein sequence ID" value="RCX17917.1"/>
    <property type="molecule type" value="Genomic_DNA"/>
</dbReference>
<name>A0A369BBS0_9FIRM</name>
<dbReference type="GO" id="GO:0022857">
    <property type="term" value="F:transmembrane transporter activity"/>
    <property type="evidence" value="ECO:0007669"/>
    <property type="project" value="InterPro"/>
</dbReference>
<organism evidence="8 9">
    <name type="scientific">Anaerobacterium chartisolvens</name>
    <dbReference type="NCBI Taxonomy" id="1297424"/>
    <lineage>
        <taxon>Bacteria</taxon>
        <taxon>Bacillati</taxon>
        <taxon>Bacillota</taxon>
        <taxon>Clostridia</taxon>
        <taxon>Eubacteriales</taxon>
        <taxon>Oscillospiraceae</taxon>
        <taxon>Anaerobacterium</taxon>
    </lineage>
</organism>
<keyword evidence="2" id="KW-0813">Transport</keyword>
<evidence type="ECO:0000256" key="1">
    <source>
        <dbReference type="ARBA" id="ARBA00004651"/>
    </source>
</evidence>
<dbReference type="CDD" id="cd06174">
    <property type="entry name" value="MFS"/>
    <property type="match status" value="1"/>
</dbReference>
<evidence type="ECO:0000259" key="7">
    <source>
        <dbReference type="PROSITE" id="PS50850"/>
    </source>
</evidence>
<keyword evidence="4 6" id="KW-1133">Transmembrane helix</keyword>
<feature type="transmembrane region" description="Helical" evidence="6">
    <location>
        <begin position="101"/>
        <end position="124"/>
    </location>
</feature>
<protein>
    <submittedName>
        <fullName evidence="8">Sugar phosphate permease</fullName>
    </submittedName>
</protein>
<evidence type="ECO:0000256" key="6">
    <source>
        <dbReference type="SAM" id="Phobius"/>
    </source>
</evidence>
<keyword evidence="9" id="KW-1185">Reference proteome</keyword>
<evidence type="ECO:0000256" key="5">
    <source>
        <dbReference type="ARBA" id="ARBA00023136"/>
    </source>
</evidence>
<feature type="transmembrane region" description="Helical" evidence="6">
    <location>
        <begin position="296"/>
        <end position="316"/>
    </location>
</feature>
<keyword evidence="3 6" id="KW-0812">Transmembrane</keyword>
<feature type="transmembrane region" description="Helical" evidence="6">
    <location>
        <begin position="354"/>
        <end position="373"/>
    </location>
</feature>
<feature type="transmembrane region" description="Helical" evidence="6">
    <location>
        <begin position="9"/>
        <end position="28"/>
    </location>
</feature>
<dbReference type="PANTHER" id="PTHR23528:SF1">
    <property type="entry name" value="MAJOR FACILITATOR SUPERFAMILY (MFS) PROFILE DOMAIN-CONTAINING PROTEIN"/>
    <property type="match status" value="1"/>
</dbReference>
<gene>
    <name evidence="8" type="ORF">DFR58_10685</name>
</gene>
<feature type="transmembrane region" description="Helical" evidence="6">
    <location>
        <begin position="265"/>
        <end position="289"/>
    </location>
</feature>
<feature type="transmembrane region" description="Helical" evidence="6">
    <location>
        <begin position="77"/>
        <end position="95"/>
    </location>
</feature>
<feature type="transmembrane region" description="Helical" evidence="6">
    <location>
        <begin position="322"/>
        <end position="342"/>
    </location>
</feature>
<evidence type="ECO:0000256" key="3">
    <source>
        <dbReference type="ARBA" id="ARBA00022692"/>
    </source>
</evidence>
<dbReference type="PROSITE" id="PS50850">
    <property type="entry name" value="MFS"/>
    <property type="match status" value="1"/>
</dbReference>
<dbReference type="InterPro" id="IPR020846">
    <property type="entry name" value="MFS_dom"/>
</dbReference>
<evidence type="ECO:0000313" key="8">
    <source>
        <dbReference type="EMBL" id="RCX17917.1"/>
    </source>
</evidence>
<feature type="transmembrane region" description="Helical" evidence="6">
    <location>
        <begin position="48"/>
        <end position="65"/>
    </location>
</feature>
<dbReference type="InterPro" id="IPR036259">
    <property type="entry name" value="MFS_trans_sf"/>
</dbReference>
<evidence type="ECO:0000313" key="9">
    <source>
        <dbReference type="Proteomes" id="UP000253034"/>
    </source>
</evidence>
<feature type="domain" description="Major facilitator superfamily (MFS) profile" evidence="7">
    <location>
        <begin position="4"/>
        <end position="417"/>
    </location>
</feature>
<keyword evidence="5 6" id="KW-0472">Membrane</keyword>
<dbReference type="GO" id="GO:0005886">
    <property type="term" value="C:plasma membrane"/>
    <property type="evidence" value="ECO:0007669"/>
    <property type="project" value="UniProtKB-SubCell"/>
</dbReference>
<dbReference type="PANTHER" id="PTHR23528">
    <property type="match status" value="1"/>
</dbReference>
<proteinExistence type="predicted"/>
<feature type="transmembrane region" description="Helical" evidence="6">
    <location>
        <begin position="393"/>
        <end position="413"/>
    </location>
</feature>
<reference evidence="8 9" key="1">
    <citation type="submission" date="2018-07" db="EMBL/GenBank/DDBJ databases">
        <title>Genomic Encyclopedia of Type Strains, Phase IV (KMG-IV): sequencing the most valuable type-strain genomes for metagenomic binning, comparative biology and taxonomic classification.</title>
        <authorList>
            <person name="Goeker M."/>
        </authorList>
    </citation>
    <scope>NUCLEOTIDE SEQUENCE [LARGE SCALE GENOMIC DNA]</scope>
    <source>
        <strain evidence="8 9">DSM 27016</strain>
    </source>
</reference>
<comment type="caution">
    <text evidence="8">The sequence shown here is derived from an EMBL/GenBank/DDBJ whole genome shotgun (WGS) entry which is preliminary data.</text>
</comment>
<dbReference type="OrthoDB" id="9773404at2"/>
<feature type="transmembrane region" description="Helical" evidence="6">
    <location>
        <begin position="145"/>
        <end position="163"/>
    </location>
</feature>
<evidence type="ECO:0000256" key="2">
    <source>
        <dbReference type="ARBA" id="ARBA00022448"/>
    </source>
</evidence>
<dbReference type="SUPFAM" id="SSF103473">
    <property type="entry name" value="MFS general substrate transporter"/>
    <property type="match status" value="1"/>
</dbReference>
<dbReference type="InterPro" id="IPR011701">
    <property type="entry name" value="MFS"/>
</dbReference>
<dbReference type="Proteomes" id="UP000253034">
    <property type="component" value="Unassembled WGS sequence"/>
</dbReference>
<dbReference type="Pfam" id="PF07690">
    <property type="entry name" value="MFS_1"/>
    <property type="match status" value="1"/>
</dbReference>
<evidence type="ECO:0000256" key="4">
    <source>
        <dbReference type="ARBA" id="ARBA00022989"/>
    </source>
</evidence>
<comment type="subcellular location">
    <subcellularLocation>
        <location evidence="1">Cell membrane</location>
        <topology evidence="1">Multi-pass membrane protein</topology>
    </subcellularLocation>
</comment>